<dbReference type="Proteomes" id="UP000243975">
    <property type="component" value="Unassembled WGS sequence"/>
</dbReference>
<sequence>MVDEDLPRRSPRLVKMSNEVLISKKKRGFGNFEINQSFHGPMNLFANGRPLIDLVAVLPDTQPTDVETSDMRSGKMSNEERYGKYCVNVTAAISRHPESISFKNIDLLNTFRAAFVVIDNMSVDISSETKYGVTPSILIAHGCGIFVMRHMETYMGQSVGRLDYLLGKESATQHVQLTRLSPEDHNDKIFGYMEREDEAFFRIVSE</sequence>
<comment type="caution">
    <text evidence="1">The sequence shown here is derived from an EMBL/GenBank/DDBJ whole genome shotgun (WGS) entry which is preliminary data.</text>
</comment>
<evidence type="ECO:0000313" key="1">
    <source>
        <dbReference type="EMBL" id="KVI11193.1"/>
    </source>
</evidence>
<accession>A0A118K6T9</accession>
<keyword evidence="2" id="KW-1185">Reference proteome</keyword>
<dbReference type="AlphaFoldDB" id="A0A118K6T9"/>
<dbReference type="EMBL" id="LEKV01000808">
    <property type="protein sequence ID" value="KVI11193.1"/>
    <property type="molecule type" value="Genomic_DNA"/>
</dbReference>
<protein>
    <submittedName>
        <fullName evidence="1">Uncharacterized protein</fullName>
    </submittedName>
</protein>
<name>A0A118K6T9_CYNCS</name>
<organism evidence="1 2">
    <name type="scientific">Cynara cardunculus var. scolymus</name>
    <name type="common">Globe artichoke</name>
    <name type="synonym">Cynara scolymus</name>
    <dbReference type="NCBI Taxonomy" id="59895"/>
    <lineage>
        <taxon>Eukaryota</taxon>
        <taxon>Viridiplantae</taxon>
        <taxon>Streptophyta</taxon>
        <taxon>Embryophyta</taxon>
        <taxon>Tracheophyta</taxon>
        <taxon>Spermatophyta</taxon>
        <taxon>Magnoliopsida</taxon>
        <taxon>eudicotyledons</taxon>
        <taxon>Gunneridae</taxon>
        <taxon>Pentapetalae</taxon>
        <taxon>asterids</taxon>
        <taxon>campanulids</taxon>
        <taxon>Asterales</taxon>
        <taxon>Asteraceae</taxon>
        <taxon>Carduoideae</taxon>
        <taxon>Cardueae</taxon>
        <taxon>Carduinae</taxon>
        <taxon>Cynara</taxon>
    </lineage>
</organism>
<reference evidence="1 2" key="1">
    <citation type="journal article" date="2016" name="Sci. Rep.">
        <title>The genome sequence of the outbreeding globe artichoke constructed de novo incorporating a phase-aware low-pass sequencing strategy of F1 progeny.</title>
        <authorList>
            <person name="Scaglione D."/>
            <person name="Reyes-Chin-Wo S."/>
            <person name="Acquadro A."/>
            <person name="Froenicke L."/>
            <person name="Portis E."/>
            <person name="Beitel C."/>
            <person name="Tirone M."/>
            <person name="Mauro R."/>
            <person name="Lo Monaco A."/>
            <person name="Mauromicale G."/>
            <person name="Faccioli P."/>
            <person name="Cattivelli L."/>
            <person name="Rieseberg L."/>
            <person name="Michelmore R."/>
            <person name="Lanteri S."/>
        </authorList>
    </citation>
    <scope>NUCLEOTIDE SEQUENCE [LARGE SCALE GENOMIC DNA]</scope>
    <source>
        <strain evidence="1">2C</strain>
    </source>
</reference>
<proteinExistence type="predicted"/>
<dbReference type="Gramene" id="KVI11193">
    <property type="protein sequence ID" value="KVI11193"/>
    <property type="gene ID" value="Ccrd_010399"/>
</dbReference>
<evidence type="ECO:0000313" key="2">
    <source>
        <dbReference type="Proteomes" id="UP000243975"/>
    </source>
</evidence>
<gene>
    <name evidence="1" type="ORF">Ccrd_010399</name>
</gene>